<evidence type="ECO:0000313" key="2">
    <source>
        <dbReference type="Proteomes" id="UP000817854"/>
    </source>
</evidence>
<keyword evidence="2" id="KW-1185">Reference proteome</keyword>
<reference evidence="2" key="1">
    <citation type="submission" date="2019-05" db="EMBL/GenBank/DDBJ databases">
        <title>Flavobacterium profundi sp. nov., isolated from a deep-sea seamount.</title>
        <authorList>
            <person name="Zhang D.-C."/>
        </authorList>
    </citation>
    <scope>NUCLEOTIDE SEQUENCE [LARGE SCALE GENOMIC DNA]</scope>
    <source>
        <strain evidence="2">EC11</strain>
    </source>
</reference>
<protein>
    <submittedName>
        <fullName evidence="1">GxxExxY protein</fullName>
    </submittedName>
</protein>
<gene>
    <name evidence="1" type="ORF">FIA58_012130</name>
</gene>
<organism evidence="1 2">
    <name type="scientific">Flavobacterium jejuense</name>
    <dbReference type="NCBI Taxonomy" id="1544455"/>
    <lineage>
        <taxon>Bacteria</taxon>
        <taxon>Pseudomonadati</taxon>
        <taxon>Bacteroidota</taxon>
        <taxon>Flavobacteriia</taxon>
        <taxon>Flavobacteriales</taxon>
        <taxon>Flavobacteriaceae</taxon>
        <taxon>Flavobacterium</taxon>
    </lineage>
</organism>
<accession>A0ABX0IUE8</accession>
<evidence type="ECO:0000313" key="1">
    <source>
        <dbReference type="EMBL" id="NHN26427.1"/>
    </source>
</evidence>
<dbReference type="RefSeq" id="WP_140962751.1">
    <property type="nucleotide sequence ID" value="NZ_VEVQ02000007.1"/>
</dbReference>
<reference evidence="1 2" key="3">
    <citation type="submission" date="2020-02" db="EMBL/GenBank/DDBJ databases">
        <title>Flavobacterium profundi sp. nov., isolated from a deep-sea seamount.</title>
        <authorList>
            <person name="Zhang D.-C."/>
        </authorList>
    </citation>
    <scope>NUCLEOTIDE SEQUENCE [LARGE SCALE GENOMIC DNA]</scope>
    <source>
        <strain evidence="1 2">EC11</strain>
    </source>
</reference>
<dbReference type="Pfam" id="PF13366">
    <property type="entry name" value="PDDEXK_3"/>
    <property type="match status" value="1"/>
</dbReference>
<sequence>MDGFYLKDETYKIIRICMEVPKILGKGHSGVVYKDALEYEFKINNIHFEREQIYKIEYKDFFNQENILLILEKTNLKNKCIIL</sequence>
<comment type="caution">
    <text evidence="1">The sequence shown here is derived from an EMBL/GenBank/DDBJ whole genome shotgun (WGS) entry which is preliminary data.</text>
</comment>
<name>A0ABX0IUE8_9FLAO</name>
<dbReference type="Proteomes" id="UP000817854">
    <property type="component" value="Unassembled WGS sequence"/>
</dbReference>
<reference evidence="1 2" key="2">
    <citation type="submission" date="2019-05" db="EMBL/GenBank/DDBJ databases">
        <authorList>
            <person name="Lianzixin W."/>
        </authorList>
    </citation>
    <scope>NUCLEOTIDE SEQUENCE [LARGE SCALE GENOMIC DNA]</scope>
    <source>
        <strain evidence="1 2">EC11</strain>
    </source>
</reference>
<dbReference type="InterPro" id="IPR026350">
    <property type="entry name" value="GxxExxY"/>
</dbReference>
<dbReference type="NCBIfam" id="TIGR04256">
    <property type="entry name" value="GxxExxY"/>
    <property type="match status" value="1"/>
</dbReference>
<dbReference type="EMBL" id="VEVQ02000007">
    <property type="protein sequence ID" value="NHN26427.1"/>
    <property type="molecule type" value="Genomic_DNA"/>
</dbReference>
<proteinExistence type="predicted"/>